<sequence>MNQYLFKCNKKNPNKKYWVCIVKGCNVFIHTDLNNKYLAGGKNNHEHPPNPESIQVKQIHEKIKQRVITELTPIGKIYGEEMTKTVMNSAAVAIFPVVHEMYQSAAKNRRKMVPPIPQSCLFDIPNEYKLTIEGKRFLLIDEARVRRERLLVFTSDAQMDLLFNSEVIYMDGTFKKSPSQFVQIYIINIVHFDICVPCVFSLLMNKKAATYKQIFIELKNAALKKKKVFSPSVVMTDFESGSIAAIKDEFPSAKHVCCYFHFSQSIYRKIQFLGLQQQYIIDETLRGLCRKIMALPLMPRDKILDGLDEIREAANLLPGLPMVRLLKYFDDNWMSNIDLWNVYDFDSRTNNVCEGYHNRINSRIYRHHPHIWDLINFMKAEEKRVQNIQLQWSSGASKPKNKRTTALQAQTALKGNVITFPQNVSKIARSLPLASDELSQFIKIIFVEKSLPKKDQLRSILTNILYKYIHIDHLLIDTLPINDISDCLWNTLSLVDESESQNAEHSGYINNYIDSNDLPENEIISLNTSALIDTDDGATSSIDIRRHLIRWISITNEVLASDDNIYFILHGKHPVNEYFNTAFLSEINQLTSAEIKLALNKIKFNSVMGSNQSRSNYRIELHSQIFFSGLPNIFITINSCDLHHPLAMKFAGVDLNIDDLLLNQMPKSHERAAIVAGHPVAIARVLGKIDAYYGTVEESGRGALHLHMLLWLADNKHPHELRASITNEICEIIYNMSCRLQYPKELHDTTTINTETGEILMRCAHPMMNNFNEWFLLACRCNMDIKFIWSGADTKVLIYYISDYITKKNLSFHDTNSLIYQAVEKFEKNKNNISYTDALDKSRRLILRCFNKLASQQEISSVQVASYLMEWSDHYTSHTFVNIYVIGIERYSEQSLSKVILKKAINYTNNNSSVINNISSDILESVNEIDEVGDDEHLVLCNKRIDYELRPNELSHICLYEFYSDYRKAKLTSSDKALFESDSTLTSLPRRGGRPNDRWLFQQEHPQYSSHLVIRRSFRVAPVLLGPSIPRYEREDTKERYARAILTLFYPWRKNSHFYSYNGCM</sequence>
<dbReference type="AlphaFoldDB" id="A0A815IX94"/>
<name>A0A815IX94_9BILA</name>
<feature type="domain" description="MULE transposase" evidence="1">
    <location>
        <begin position="167"/>
        <end position="264"/>
    </location>
</feature>
<feature type="domain" description="Helitron helicase-like" evidence="2">
    <location>
        <begin position="587"/>
        <end position="710"/>
    </location>
</feature>
<dbReference type="InterPro" id="IPR018289">
    <property type="entry name" value="MULE_transposase_dom"/>
</dbReference>
<dbReference type="PANTHER" id="PTHR47160">
    <property type="entry name" value="PUTATIVE-RELATED"/>
    <property type="match status" value="1"/>
</dbReference>
<accession>A0A815IX94</accession>
<evidence type="ECO:0000259" key="1">
    <source>
        <dbReference type="Pfam" id="PF10551"/>
    </source>
</evidence>
<dbReference type="EMBL" id="CAJNOT010003220">
    <property type="protein sequence ID" value="CAF1371493.1"/>
    <property type="molecule type" value="Genomic_DNA"/>
</dbReference>
<evidence type="ECO:0000259" key="3">
    <source>
        <dbReference type="Pfam" id="PF20209"/>
    </source>
</evidence>
<comment type="caution">
    <text evidence="4">The sequence shown here is derived from an EMBL/GenBank/DDBJ whole genome shotgun (WGS) entry which is preliminary data.</text>
</comment>
<dbReference type="InterPro" id="IPR046700">
    <property type="entry name" value="DUF6570"/>
</dbReference>
<gene>
    <name evidence="4" type="ORF">ZHD862_LOCUS31620</name>
</gene>
<evidence type="ECO:0008006" key="6">
    <source>
        <dbReference type="Google" id="ProtNLM"/>
    </source>
</evidence>
<proteinExistence type="predicted"/>
<dbReference type="Gene3D" id="2.20.25.240">
    <property type="match status" value="1"/>
</dbReference>
<protein>
    <recommendedName>
        <fullName evidence="6">MULE transposase domain-containing protein</fullName>
    </recommendedName>
</protein>
<dbReference type="Proteomes" id="UP000663864">
    <property type="component" value="Unassembled WGS sequence"/>
</dbReference>
<dbReference type="Pfam" id="PF20209">
    <property type="entry name" value="DUF6570"/>
    <property type="match status" value="1"/>
</dbReference>
<organism evidence="4 5">
    <name type="scientific">Rotaria sordida</name>
    <dbReference type="NCBI Taxonomy" id="392033"/>
    <lineage>
        <taxon>Eukaryota</taxon>
        <taxon>Metazoa</taxon>
        <taxon>Spiralia</taxon>
        <taxon>Gnathifera</taxon>
        <taxon>Rotifera</taxon>
        <taxon>Eurotatoria</taxon>
        <taxon>Bdelloidea</taxon>
        <taxon>Philodinida</taxon>
        <taxon>Philodinidae</taxon>
        <taxon>Rotaria</taxon>
    </lineage>
</organism>
<dbReference type="Pfam" id="PF10551">
    <property type="entry name" value="MULE"/>
    <property type="match status" value="1"/>
</dbReference>
<dbReference type="InterPro" id="IPR025476">
    <property type="entry name" value="Helitron_helicase-like"/>
</dbReference>
<evidence type="ECO:0000259" key="2">
    <source>
        <dbReference type="Pfam" id="PF14214"/>
    </source>
</evidence>
<evidence type="ECO:0000313" key="4">
    <source>
        <dbReference type="EMBL" id="CAF1371493.1"/>
    </source>
</evidence>
<dbReference type="Pfam" id="PF14214">
    <property type="entry name" value="Helitron_like_N"/>
    <property type="match status" value="1"/>
</dbReference>
<reference evidence="4" key="1">
    <citation type="submission" date="2021-02" db="EMBL/GenBank/DDBJ databases">
        <authorList>
            <person name="Nowell W R."/>
        </authorList>
    </citation>
    <scope>NUCLEOTIDE SEQUENCE</scope>
</reference>
<dbReference type="PANTHER" id="PTHR47160:SF10">
    <property type="entry name" value="MULE TRANSPOSASE DOMAIN-CONTAINING PROTEIN"/>
    <property type="match status" value="1"/>
</dbReference>
<feature type="domain" description="DUF6570" evidence="3">
    <location>
        <begin position="403"/>
        <end position="459"/>
    </location>
</feature>
<evidence type="ECO:0000313" key="5">
    <source>
        <dbReference type="Proteomes" id="UP000663864"/>
    </source>
</evidence>